<dbReference type="RefSeq" id="XP_070905342.1">
    <property type="nucleotide sequence ID" value="XM_071049972.1"/>
</dbReference>
<name>A0ABR4L8C7_9EURO</name>
<comment type="caution">
    <text evidence="2">The sequence shown here is derived from an EMBL/GenBank/DDBJ whole genome shotgun (WGS) entry which is preliminary data.</text>
</comment>
<keyword evidence="3" id="KW-1185">Reference proteome</keyword>
<keyword evidence="1" id="KW-0812">Transmembrane</keyword>
<evidence type="ECO:0000313" key="2">
    <source>
        <dbReference type="EMBL" id="KAL2860651.1"/>
    </source>
</evidence>
<proteinExistence type="predicted"/>
<protein>
    <submittedName>
        <fullName evidence="2">Uncharacterized protein</fullName>
    </submittedName>
</protein>
<feature type="transmembrane region" description="Helical" evidence="1">
    <location>
        <begin position="45"/>
        <end position="64"/>
    </location>
</feature>
<sequence length="69" mass="7865">MSATGNPLLPQLHICLSAAQSTIHMQYGPLLHRTYNRTLWYNTTYALYASMILLHIVLSGYLGIHDEEF</sequence>
<evidence type="ECO:0000256" key="1">
    <source>
        <dbReference type="SAM" id="Phobius"/>
    </source>
</evidence>
<gene>
    <name evidence="2" type="ORF">BJX68DRAFT_90163</name>
</gene>
<keyword evidence="1" id="KW-1133">Transmembrane helix</keyword>
<keyword evidence="1" id="KW-0472">Membrane</keyword>
<dbReference type="EMBL" id="JBFXLR010000002">
    <property type="protein sequence ID" value="KAL2860651.1"/>
    <property type="molecule type" value="Genomic_DNA"/>
</dbReference>
<dbReference type="GeneID" id="98165136"/>
<accession>A0ABR4L8C7</accession>
<organism evidence="2 3">
    <name type="scientific">Aspergillus pseudodeflectus</name>
    <dbReference type="NCBI Taxonomy" id="176178"/>
    <lineage>
        <taxon>Eukaryota</taxon>
        <taxon>Fungi</taxon>
        <taxon>Dikarya</taxon>
        <taxon>Ascomycota</taxon>
        <taxon>Pezizomycotina</taxon>
        <taxon>Eurotiomycetes</taxon>
        <taxon>Eurotiomycetidae</taxon>
        <taxon>Eurotiales</taxon>
        <taxon>Aspergillaceae</taxon>
        <taxon>Aspergillus</taxon>
        <taxon>Aspergillus subgen. Nidulantes</taxon>
    </lineage>
</organism>
<reference evidence="2 3" key="1">
    <citation type="submission" date="2024-07" db="EMBL/GenBank/DDBJ databases">
        <title>Section-level genome sequencing and comparative genomics of Aspergillus sections Usti and Cavernicolus.</title>
        <authorList>
            <consortium name="Lawrence Berkeley National Laboratory"/>
            <person name="Nybo J.L."/>
            <person name="Vesth T.C."/>
            <person name="Theobald S."/>
            <person name="Frisvad J.C."/>
            <person name="Larsen T.O."/>
            <person name="Kjaerboelling I."/>
            <person name="Rothschild-Mancinelli K."/>
            <person name="Lyhne E.K."/>
            <person name="Kogle M.E."/>
            <person name="Barry K."/>
            <person name="Clum A."/>
            <person name="Na H."/>
            <person name="Ledsgaard L."/>
            <person name="Lin J."/>
            <person name="Lipzen A."/>
            <person name="Kuo A."/>
            <person name="Riley R."/>
            <person name="Mondo S."/>
            <person name="LaButti K."/>
            <person name="Haridas S."/>
            <person name="Pangalinan J."/>
            <person name="Salamov A.A."/>
            <person name="Simmons B.A."/>
            <person name="Magnuson J.K."/>
            <person name="Chen J."/>
            <person name="Drula E."/>
            <person name="Henrissat B."/>
            <person name="Wiebenga A."/>
            <person name="Lubbers R.J."/>
            <person name="Gomes A.C."/>
            <person name="Macurrencykelacurrency M.R."/>
            <person name="Stajich J."/>
            <person name="Grigoriev I.V."/>
            <person name="Mortensen U.H."/>
            <person name="De vries R.P."/>
            <person name="Baker S.E."/>
            <person name="Andersen M.R."/>
        </authorList>
    </citation>
    <scope>NUCLEOTIDE SEQUENCE [LARGE SCALE GENOMIC DNA]</scope>
    <source>
        <strain evidence="2 3">CBS 756.74</strain>
    </source>
</reference>
<dbReference type="Proteomes" id="UP001610444">
    <property type="component" value="Unassembled WGS sequence"/>
</dbReference>
<evidence type="ECO:0000313" key="3">
    <source>
        <dbReference type="Proteomes" id="UP001610444"/>
    </source>
</evidence>